<keyword evidence="8 20" id="KW-0812">Transmembrane</keyword>
<evidence type="ECO:0000256" key="2">
    <source>
        <dbReference type="ARBA" id="ARBA00004448"/>
    </source>
</evidence>
<dbReference type="InterPro" id="IPR027387">
    <property type="entry name" value="Cytb/b6-like_sf"/>
</dbReference>
<evidence type="ECO:0000256" key="9">
    <source>
        <dbReference type="ARBA" id="ARBA00022723"/>
    </source>
</evidence>
<keyword evidence="15 20" id="KW-0496">Mitochondrion</keyword>
<dbReference type="InterPro" id="IPR048260">
    <property type="entry name" value="Cytochrome_b_C_euk/bac"/>
</dbReference>
<reference evidence="23" key="1">
    <citation type="submission" date="2013-08" db="EMBL/GenBank/DDBJ databases">
        <authorList>
            <person name="Wu L.-W."/>
            <person name="Lin L.-H."/>
            <person name="Chen T.-W."/>
        </authorList>
    </citation>
    <scope>NUCLEOTIDE SEQUENCE</scope>
    <source>
        <strain evidence="23">N5509</strain>
    </source>
</reference>
<feature type="transmembrane region" description="Helical" evidence="20">
    <location>
        <begin position="324"/>
        <end position="343"/>
    </location>
</feature>
<dbReference type="EMBL" id="KF590549">
    <property type="protein sequence ID" value="AHA03856.1"/>
    <property type="molecule type" value="Genomic_DNA"/>
</dbReference>
<evidence type="ECO:0000256" key="8">
    <source>
        <dbReference type="ARBA" id="ARBA00022692"/>
    </source>
</evidence>
<accession>A0A067YCL6</accession>
<feature type="domain" description="Cytochrome b/b6 N-terminal region profile" evidence="21">
    <location>
        <begin position="4"/>
        <end position="213"/>
    </location>
</feature>
<keyword evidence="11 20" id="KW-0249">Electron transport</keyword>
<proteinExistence type="inferred from homology"/>
<dbReference type="PROSITE" id="PS51002">
    <property type="entry name" value="CYTB_NTER"/>
    <property type="match status" value="1"/>
</dbReference>
<dbReference type="InterPro" id="IPR036150">
    <property type="entry name" value="Cyt_b/b6_C_sf"/>
</dbReference>
<feature type="binding site" description="axial binding residue" evidence="19">
    <location>
        <position position="200"/>
    </location>
    <ligand>
        <name>heme b</name>
        <dbReference type="ChEBI" id="CHEBI:60344"/>
        <label>b566</label>
    </ligand>
    <ligandPart>
        <name>Fe</name>
        <dbReference type="ChEBI" id="CHEBI:18248"/>
    </ligandPart>
</feature>
<evidence type="ECO:0000313" key="23">
    <source>
        <dbReference type="EMBL" id="AHA03856.1"/>
    </source>
</evidence>
<feature type="transmembrane region" description="Helical" evidence="20">
    <location>
        <begin position="233"/>
        <end position="254"/>
    </location>
</feature>
<comment type="subunit">
    <text evidence="3">The main subunits of complex b-c1 are: cytochrome b, cytochrome c1 and the Rieske protein.</text>
</comment>
<dbReference type="GO" id="GO:0008121">
    <property type="term" value="F:quinol-cytochrome-c reductase activity"/>
    <property type="evidence" value="ECO:0007669"/>
    <property type="project" value="InterPro"/>
</dbReference>
<evidence type="ECO:0000259" key="21">
    <source>
        <dbReference type="PROSITE" id="PS51002"/>
    </source>
</evidence>
<feature type="transmembrane region" description="Helical" evidence="20">
    <location>
        <begin position="291"/>
        <end position="312"/>
    </location>
</feature>
<keyword evidence="7 20" id="KW-0679">Respiratory chain</keyword>
<feature type="transmembrane region" description="Helical" evidence="20">
    <location>
        <begin position="115"/>
        <end position="137"/>
    </location>
</feature>
<dbReference type="SUPFAM" id="SSF81648">
    <property type="entry name" value="a domain/subunit of cytochrome bc1 complex (Ubiquinol-cytochrome c reductase)"/>
    <property type="match status" value="1"/>
</dbReference>
<evidence type="ECO:0000256" key="14">
    <source>
        <dbReference type="ARBA" id="ARBA00023075"/>
    </source>
</evidence>
<dbReference type="GO" id="GO:0005743">
    <property type="term" value="C:mitochondrial inner membrane"/>
    <property type="evidence" value="ECO:0007669"/>
    <property type="project" value="UniProtKB-SubCell"/>
</dbReference>
<feature type="transmembrane region" description="Helical" evidence="20">
    <location>
        <begin position="182"/>
        <end position="203"/>
    </location>
</feature>
<keyword evidence="6 19" id="KW-0349">Heme</keyword>
<evidence type="ECO:0000256" key="11">
    <source>
        <dbReference type="ARBA" id="ARBA00022982"/>
    </source>
</evidence>
<comment type="cofactor">
    <cofactor evidence="20">
        <name>heme b</name>
        <dbReference type="ChEBI" id="CHEBI:60344"/>
    </cofactor>
    <text evidence="20">Binds 2 heme groups non-covalently.</text>
</comment>
<keyword evidence="14" id="KW-0830">Ubiquinone</keyword>
<evidence type="ECO:0000259" key="22">
    <source>
        <dbReference type="PROSITE" id="PS51003"/>
    </source>
</evidence>
<dbReference type="PIRSF" id="PIRSF038885">
    <property type="entry name" value="COB"/>
    <property type="match status" value="1"/>
</dbReference>
<evidence type="ECO:0000256" key="12">
    <source>
        <dbReference type="ARBA" id="ARBA00022989"/>
    </source>
</evidence>
<evidence type="ECO:0000256" key="18">
    <source>
        <dbReference type="PIRSR" id="PIRSR038885-1"/>
    </source>
</evidence>
<keyword evidence="5 20" id="KW-0813">Transport</keyword>
<sequence length="383" mass="44144">MMNLYKPIRKTHPVIKIINGSLIDLPTPSNISSWWNFGSLLALCLMTQILTGLFLTMYYTANVELAFFSVNYICRNVNYGWLIRTLHANGASFFFICIYFHIGRGIYYESFNLKFTWMIGVIILFLLMATAFMGYVLPWGQMSFWGATVITNLLSAIPYLGTMLVNWIWGGFAVDNATLTRFYTFHFLFPFIILMLTMIHLLFLHQTGSNNPLGINSNLDKIPFHPFFTFKDLIGFIILISILTFLSLINPYLLGDPDNFIPANPLVTPIHIQPEWYFLFAYAILRSIPNKLGGVIALVMSILILIILPFTFNKKIQGIQFYPLNQILFWSMITTIILLTWIGARSVEAPYIITGQILTLIYFSYFIINPILNKFWDKLIFNL</sequence>
<name>A0A067YCL6_9NEOP</name>
<feature type="binding site" description="axial binding residue" evidence="19">
    <location>
        <position position="186"/>
    </location>
    <ligand>
        <name>heme b</name>
        <dbReference type="ChEBI" id="CHEBI:60344"/>
        <label>b562</label>
    </ligand>
    <ligandPart>
        <name>Fe</name>
        <dbReference type="ChEBI" id="CHEBI:18248"/>
    </ligandPart>
</feature>
<dbReference type="CTD" id="4519"/>
<dbReference type="PANTHER" id="PTHR19271">
    <property type="entry name" value="CYTOCHROME B"/>
    <property type="match status" value="1"/>
</dbReference>
<evidence type="ECO:0000256" key="13">
    <source>
        <dbReference type="ARBA" id="ARBA00023004"/>
    </source>
</evidence>
<organism evidence="23">
    <name type="scientific">Athyma daraxa</name>
    <dbReference type="NCBI Taxonomy" id="882618"/>
    <lineage>
        <taxon>Eukaryota</taxon>
        <taxon>Metazoa</taxon>
        <taxon>Ecdysozoa</taxon>
        <taxon>Arthropoda</taxon>
        <taxon>Hexapoda</taxon>
        <taxon>Insecta</taxon>
        <taxon>Pterygota</taxon>
        <taxon>Neoptera</taxon>
        <taxon>Endopterygota</taxon>
        <taxon>Lepidoptera</taxon>
        <taxon>Glossata</taxon>
        <taxon>Ditrysia</taxon>
        <taxon>Papilionoidea</taxon>
        <taxon>Nymphalidae</taxon>
        <taxon>Limenitidinae</taxon>
        <taxon>Limenitidini</taxon>
        <taxon>Athyma</taxon>
    </lineage>
</organism>
<evidence type="ECO:0000256" key="20">
    <source>
        <dbReference type="RuleBase" id="RU362117"/>
    </source>
</evidence>
<evidence type="ECO:0000256" key="6">
    <source>
        <dbReference type="ARBA" id="ARBA00022617"/>
    </source>
</evidence>
<comment type="subcellular location">
    <subcellularLocation>
        <location evidence="2">Mitochondrion inner membrane</location>
        <topology evidence="2">Multi-pass membrane protein</topology>
    </subcellularLocation>
</comment>
<feature type="transmembrane region" description="Helical" evidence="20">
    <location>
        <begin position="143"/>
        <end position="170"/>
    </location>
</feature>
<dbReference type="InterPro" id="IPR005797">
    <property type="entry name" value="Cyt_b/b6_N"/>
</dbReference>
<evidence type="ECO:0000256" key="17">
    <source>
        <dbReference type="ARBA" id="ARBA00061233"/>
    </source>
</evidence>
<evidence type="ECO:0000256" key="1">
    <source>
        <dbReference type="ARBA" id="ARBA00002566"/>
    </source>
</evidence>
<dbReference type="FunFam" id="1.20.810.10:FF:000002">
    <property type="entry name" value="Cytochrome b"/>
    <property type="match status" value="1"/>
</dbReference>
<feature type="binding site" description="axial binding residue" evidence="19">
    <location>
        <position position="87"/>
    </location>
    <ligand>
        <name>heme b</name>
        <dbReference type="ChEBI" id="CHEBI:60344"/>
        <label>b562</label>
    </ligand>
    <ligandPart>
        <name>Fe</name>
        <dbReference type="ChEBI" id="CHEBI:18248"/>
    </ligandPart>
</feature>
<feature type="transmembrane region" description="Helical" evidence="20">
    <location>
        <begin position="40"/>
        <end position="61"/>
    </location>
</feature>
<evidence type="ECO:0000256" key="4">
    <source>
        <dbReference type="ARBA" id="ARBA00013531"/>
    </source>
</evidence>
<dbReference type="Gene3D" id="1.20.810.10">
    <property type="entry name" value="Cytochrome Bc1 Complex, Chain C"/>
    <property type="match status" value="1"/>
</dbReference>
<dbReference type="PROSITE" id="PS51003">
    <property type="entry name" value="CYTB_CTER"/>
    <property type="match status" value="1"/>
</dbReference>
<dbReference type="GO" id="GO:0016491">
    <property type="term" value="F:oxidoreductase activity"/>
    <property type="evidence" value="ECO:0007669"/>
    <property type="project" value="UniProtKB-UniRule"/>
</dbReference>
<comment type="cofactor">
    <cofactor evidence="19">
        <name>heme</name>
        <dbReference type="ChEBI" id="CHEBI:30413"/>
    </cofactor>
    <text evidence="19">Binds 2 heme groups non-covalently.</text>
</comment>
<dbReference type="AlphaFoldDB" id="A0A067YCL6"/>
<feature type="binding site" description="axial binding residue" evidence="19">
    <location>
        <position position="101"/>
    </location>
    <ligand>
        <name>heme b</name>
        <dbReference type="ChEBI" id="CHEBI:60344"/>
        <label>b566</label>
    </ligand>
    <ligandPart>
        <name>Fe</name>
        <dbReference type="ChEBI" id="CHEBI:18248"/>
    </ligandPart>
</feature>
<evidence type="ECO:0000256" key="16">
    <source>
        <dbReference type="ARBA" id="ARBA00023136"/>
    </source>
</evidence>
<dbReference type="InterPro" id="IPR030689">
    <property type="entry name" value="Cytochrome_b"/>
</dbReference>
<evidence type="ECO:0000256" key="7">
    <source>
        <dbReference type="ARBA" id="ARBA00022660"/>
    </source>
</evidence>
<keyword evidence="10" id="KW-0999">Mitochondrion inner membrane</keyword>
<protein>
    <recommendedName>
        <fullName evidence="4 20">Cytochrome b</fullName>
    </recommendedName>
</protein>
<keyword evidence="12 20" id="KW-1133">Transmembrane helix</keyword>
<dbReference type="InterPro" id="IPR048259">
    <property type="entry name" value="Cytochrome_b_N_euk/bac"/>
</dbReference>
<keyword evidence="13 19" id="KW-0408">Iron</keyword>
<dbReference type="InterPro" id="IPR005798">
    <property type="entry name" value="Cyt_b/b6_C"/>
</dbReference>
<dbReference type="PANTHER" id="PTHR19271:SF16">
    <property type="entry name" value="CYTOCHROME B"/>
    <property type="match status" value="1"/>
</dbReference>
<dbReference type="GeneID" id="81490464"/>
<feature type="binding site" evidence="18">
    <location>
        <position position="205"/>
    </location>
    <ligand>
        <name>a ubiquinone</name>
        <dbReference type="ChEBI" id="CHEBI:16389"/>
    </ligand>
</feature>
<dbReference type="CDD" id="cd00290">
    <property type="entry name" value="cytochrome_b_C"/>
    <property type="match status" value="1"/>
</dbReference>
<evidence type="ECO:0000256" key="10">
    <source>
        <dbReference type="ARBA" id="ARBA00022792"/>
    </source>
</evidence>
<feature type="transmembrane region" description="Helical" evidence="20">
    <location>
        <begin position="349"/>
        <end position="368"/>
    </location>
</feature>
<feature type="transmembrane region" description="Helical" evidence="20">
    <location>
        <begin position="81"/>
        <end position="103"/>
    </location>
</feature>
<evidence type="ECO:0000256" key="5">
    <source>
        <dbReference type="ARBA" id="ARBA00022448"/>
    </source>
</evidence>
<dbReference type="Pfam" id="PF00033">
    <property type="entry name" value="Cytochrome_B"/>
    <property type="match status" value="1"/>
</dbReference>
<dbReference type="CDD" id="cd00284">
    <property type="entry name" value="Cytochrome_b_N"/>
    <property type="match status" value="1"/>
</dbReference>
<evidence type="ECO:0000256" key="3">
    <source>
        <dbReference type="ARBA" id="ARBA00011649"/>
    </source>
</evidence>
<comment type="function">
    <text evidence="1 20">Component of the ubiquinol-cytochrome c reductase complex (complex III or cytochrome b-c1 complex) that is part of the mitochondrial respiratory chain. The b-c1 complex mediates electron transfer from ubiquinol to cytochrome c. Contributes to the generation of a proton gradient across the mitochondrial membrane that is then used for ATP synthesis.</text>
</comment>
<keyword evidence="9 19" id="KW-0479">Metal-binding</keyword>
<feature type="domain" description="Cytochrome b/b6 C-terminal region profile" evidence="22">
    <location>
        <begin position="214"/>
        <end position="383"/>
    </location>
</feature>
<dbReference type="InterPro" id="IPR016174">
    <property type="entry name" value="Di-haem_cyt_TM"/>
</dbReference>
<dbReference type="GO" id="GO:0045275">
    <property type="term" value="C:respiratory chain complex III"/>
    <property type="evidence" value="ECO:0007669"/>
    <property type="project" value="InterPro"/>
</dbReference>
<dbReference type="GO" id="GO:0006122">
    <property type="term" value="P:mitochondrial electron transport, ubiquinol to cytochrome c"/>
    <property type="evidence" value="ECO:0007669"/>
    <property type="project" value="TreeGrafter"/>
</dbReference>
<dbReference type="Pfam" id="PF00032">
    <property type="entry name" value="Cytochrom_B_C"/>
    <property type="match status" value="1"/>
</dbReference>
<dbReference type="SUPFAM" id="SSF81342">
    <property type="entry name" value="Transmembrane di-heme cytochromes"/>
    <property type="match status" value="1"/>
</dbReference>
<geneLocation type="mitochondrion" evidence="23"/>
<evidence type="ECO:0000256" key="15">
    <source>
        <dbReference type="ARBA" id="ARBA00023128"/>
    </source>
</evidence>
<gene>
    <name evidence="23" type="primary">CYTB</name>
</gene>
<keyword evidence="16 20" id="KW-0472">Membrane</keyword>
<comment type="similarity">
    <text evidence="17 20">Belongs to the cytochrome b family.</text>
</comment>
<dbReference type="RefSeq" id="YP_010852845.1">
    <property type="nucleotide sequence ID" value="NC_079676.1"/>
</dbReference>
<dbReference type="GO" id="GO:0046872">
    <property type="term" value="F:metal ion binding"/>
    <property type="evidence" value="ECO:0007669"/>
    <property type="project" value="UniProtKB-UniRule"/>
</dbReference>
<reference evidence="23" key="2">
    <citation type="journal article" date="2014" name="BMC Genomics">
        <title>Mitogenomic sequences effectively recover relationships within brush-footed butterflies (Lepidoptera: Nymphalidae).</title>
        <authorList>
            <person name="Wu L.W."/>
            <person name="Lin L.H."/>
            <person name="Lees D.C."/>
            <person name="Hsu Y.F."/>
        </authorList>
    </citation>
    <scope>NUCLEOTIDE SEQUENCE</scope>
    <source>
        <strain evidence="23">N5509</strain>
    </source>
</reference>
<evidence type="ECO:0000256" key="19">
    <source>
        <dbReference type="PIRSR" id="PIRSR038885-2"/>
    </source>
</evidence>